<feature type="repeat" description="ANK" evidence="3">
    <location>
        <begin position="1192"/>
        <end position="1225"/>
    </location>
</feature>
<evidence type="ECO:0000256" key="1">
    <source>
        <dbReference type="ARBA" id="ARBA00022737"/>
    </source>
</evidence>
<proteinExistence type="predicted"/>
<dbReference type="InterPro" id="IPR036770">
    <property type="entry name" value="Ankyrin_rpt-contain_sf"/>
</dbReference>
<dbReference type="InterPro" id="IPR027417">
    <property type="entry name" value="P-loop_NTPase"/>
</dbReference>
<evidence type="ECO:0000256" key="2">
    <source>
        <dbReference type="ARBA" id="ARBA00023043"/>
    </source>
</evidence>
<dbReference type="Proteomes" id="UP001275084">
    <property type="component" value="Unassembled WGS sequence"/>
</dbReference>
<dbReference type="EMBL" id="JAUIQD010000006">
    <property type="protein sequence ID" value="KAK3347052.1"/>
    <property type="molecule type" value="Genomic_DNA"/>
</dbReference>
<dbReference type="PANTHER" id="PTHR24189">
    <property type="entry name" value="MYOTROPHIN"/>
    <property type="match status" value="1"/>
</dbReference>
<feature type="repeat" description="ANK" evidence="3">
    <location>
        <begin position="1358"/>
        <end position="1391"/>
    </location>
</feature>
<evidence type="ECO:0000313" key="7">
    <source>
        <dbReference type="Proteomes" id="UP001275084"/>
    </source>
</evidence>
<dbReference type="PROSITE" id="PS50837">
    <property type="entry name" value="NACHT"/>
    <property type="match status" value="1"/>
</dbReference>
<feature type="repeat" description="ANK" evidence="3">
    <location>
        <begin position="1093"/>
        <end position="1125"/>
    </location>
</feature>
<reference evidence="6" key="2">
    <citation type="submission" date="2023-06" db="EMBL/GenBank/DDBJ databases">
        <authorList>
            <consortium name="Lawrence Berkeley National Laboratory"/>
            <person name="Haridas S."/>
            <person name="Hensen N."/>
            <person name="Bonometti L."/>
            <person name="Westerberg I."/>
            <person name="Brannstrom I.O."/>
            <person name="Guillou S."/>
            <person name="Cros-Aarteil S."/>
            <person name="Calhoun S."/>
            <person name="Kuo A."/>
            <person name="Mondo S."/>
            <person name="Pangilinan J."/>
            <person name="Riley R."/>
            <person name="Labutti K."/>
            <person name="Andreopoulos B."/>
            <person name="Lipzen A."/>
            <person name="Chen C."/>
            <person name="Yanf M."/>
            <person name="Daum C."/>
            <person name="Ng V."/>
            <person name="Clum A."/>
            <person name="Steindorff A."/>
            <person name="Ohm R."/>
            <person name="Martin F."/>
            <person name="Silar P."/>
            <person name="Natvig D."/>
            <person name="Lalanne C."/>
            <person name="Gautier V."/>
            <person name="Ament-Velasquez S.L."/>
            <person name="Kruys A."/>
            <person name="Hutchinson M.I."/>
            <person name="Powell A.J."/>
            <person name="Barry K."/>
            <person name="Miller A.N."/>
            <person name="Grigoriev I.V."/>
            <person name="Debuchy R."/>
            <person name="Gladieux P."/>
            <person name="Thoren M.H."/>
            <person name="Johannesson H."/>
        </authorList>
    </citation>
    <scope>NUCLEOTIDE SEQUENCE</scope>
    <source>
        <strain evidence="6">CBS 955.72</strain>
    </source>
</reference>
<feature type="repeat" description="ANK" evidence="3">
    <location>
        <begin position="1126"/>
        <end position="1155"/>
    </location>
</feature>
<feature type="region of interest" description="Disordered" evidence="4">
    <location>
        <begin position="62"/>
        <end position="114"/>
    </location>
</feature>
<keyword evidence="1" id="KW-0677">Repeat</keyword>
<dbReference type="PANTHER" id="PTHR24189:SF50">
    <property type="entry name" value="ANKYRIN REPEAT AND SOCS BOX PROTEIN 2"/>
    <property type="match status" value="1"/>
</dbReference>
<dbReference type="Gene3D" id="3.40.50.1820">
    <property type="entry name" value="alpha/beta hydrolase"/>
    <property type="match status" value="1"/>
</dbReference>
<evidence type="ECO:0000256" key="4">
    <source>
        <dbReference type="SAM" id="MobiDB-lite"/>
    </source>
</evidence>
<dbReference type="GO" id="GO:0005737">
    <property type="term" value="C:cytoplasm"/>
    <property type="evidence" value="ECO:0007669"/>
    <property type="project" value="TreeGrafter"/>
</dbReference>
<evidence type="ECO:0000313" key="6">
    <source>
        <dbReference type="EMBL" id="KAK3347052.1"/>
    </source>
</evidence>
<dbReference type="Pfam" id="PF12796">
    <property type="entry name" value="Ank_2"/>
    <property type="match status" value="4"/>
</dbReference>
<comment type="caution">
    <text evidence="6">The sequence shown here is derived from an EMBL/GenBank/DDBJ whole genome shotgun (WGS) entry which is preliminary data.</text>
</comment>
<dbReference type="PROSITE" id="PS50297">
    <property type="entry name" value="ANK_REP_REGION"/>
    <property type="match status" value="10"/>
</dbReference>
<feature type="repeat" description="ANK" evidence="3">
    <location>
        <begin position="1426"/>
        <end position="1454"/>
    </location>
</feature>
<reference evidence="6" key="1">
    <citation type="journal article" date="2023" name="Mol. Phylogenet. Evol.">
        <title>Genome-scale phylogeny and comparative genomics of the fungal order Sordariales.</title>
        <authorList>
            <person name="Hensen N."/>
            <person name="Bonometti L."/>
            <person name="Westerberg I."/>
            <person name="Brannstrom I.O."/>
            <person name="Guillou S."/>
            <person name="Cros-Aarteil S."/>
            <person name="Calhoun S."/>
            <person name="Haridas S."/>
            <person name="Kuo A."/>
            <person name="Mondo S."/>
            <person name="Pangilinan J."/>
            <person name="Riley R."/>
            <person name="LaButti K."/>
            <person name="Andreopoulos B."/>
            <person name="Lipzen A."/>
            <person name="Chen C."/>
            <person name="Yan M."/>
            <person name="Daum C."/>
            <person name="Ng V."/>
            <person name="Clum A."/>
            <person name="Steindorff A."/>
            <person name="Ohm R.A."/>
            <person name="Martin F."/>
            <person name="Silar P."/>
            <person name="Natvig D.O."/>
            <person name="Lalanne C."/>
            <person name="Gautier V."/>
            <person name="Ament-Velasquez S.L."/>
            <person name="Kruys A."/>
            <person name="Hutchinson M.I."/>
            <person name="Powell A.J."/>
            <person name="Barry K."/>
            <person name="Miller A.N."/>
            <person name="Grigoriev I.V."/>
            <person name="Debuchy R."/>
            <person name="Gladieux P."/>
            <person name="Hiltunen Thoren M."/>
            <person name="Johannesson H."/>
        </authorList>
    </citation>
    <scope>NUCLEOTIDE SEQUENCE</scope>
    <source>
        <strain evidence="6">CBS 955.72</strain>
    </source>
</reference>
<dbReference type="SUPFAM" id="SSF52540">
    <property type="entry name" value="P-loop containing nucleoside triphosphate hydrolases"/>
    <property type="match status" value="1"/>
</dbReference>
<feature type="domain" description="NACHT" evidence="5">
    <location>
        <begin position="479"/>
        <end position="598"/>
    </location>
</feature>
<dbReference type="PROSITE" id="PS50088">
    <property type="entry name" value="ANK_REPEAT"/>
    <property type="match status" value="10"/>
</dbReference>
<gene>
    <name evidence="6" type="ORF">B0T25DRAFT_293566</name>
</gene>
<dbReference type="InterPro" id="IPR056884">
    <property type="entry name" value="NPHP3-like_N"/>
</dbReference>
<dbReference type="SMART" id="SM00248">
    <property type="entry name" value="ANK"/>
    <property type="match status" value="12"/>
</dbReference>
<dbReference type="InterPro" id="IPR002110">
    <property type="entry name" value="Ankyrin_rpt"/>
</dbReference>
<feature type="compositionally biased region" description="Polar residues" evidence="4">
    <location>
        <begin position="88"/>
        <end position="99"/>
    </location>
</feature>
<feature type="repeat" description="ANK" evidence="3">
    <location>
        <begin position="1159"/>
        <end position="1191"/>
    </location>
</feature>
<sequence length="1454" mass="161358">MRDSGHIRLQTTMARQVPVHEKGFTLLYKAPQPMIDIVFVHGFTGHPRDTWTLKDAKPQLVTRAKKHGREDDPAGPARHSKIRKLFSPTRSSPGPSTVTLPVPSSGPALAKEGTSATRQDDVYWPADLACKTIPNSRILTYGYDTKVRHRFAGPVSKNCVYDHARDLLCSFEPLRRNPDEACRPILFVAHSLGGIIVKEVLRISRGYETTVPELRRIYEFTSGIMFFGTPHGGADPRDLIHHALSALIQTLGFQVNHHIVSTLMPDSEHLTQLRDEFSIMCHEREWLVYSFQEEYGVAALSGKKVVSDNSSCLNNPTLERKQHISSNHMDMCRFSGLQDQEYLKVAAAMTHIVGVVENSARGMGHEQPLALRLHQDIELTPPVPKGEHMSALSPIAEDQPQDIWLPQGTPFTTEESRTQVSHGIPDIVKQVLVEQLYFAKIDERLTSLTAAQGTTCRWFLAKPEYSSWRDAAQRGNHGGFLWIKGNPGTGKSTLIKLLFEEAKRGTGGSSSRIVLSFFFLARGTAEEKSTTGLYRSLLHQLFNRAADLKDSVEWMTSDGAKGIQATGWHEEALKQTLAEAIRRLGARSLTIFVDALDECDDSQAEGMVSFCEELCAIAQAIGVQLHICFSSRHYPHIEIKGIEVILEDEVGHLDDIKQYIRSRLRLRKSKAAELLQSEIVEKSSLIFLWVVLVVDILNRDFPLKPVGEMGKRLKEIPRGLSDLFEMILTRDGQNPELLQLSLQWVLFATRPLKPQELYFAIQFGLGKKSSGYWDQESMDLGYFKTFVTSSSKGLAEVTRKASEVQFIHESVRDFLLGKYGTQWSGVSNNYAGHGHQVLRDCCLSQLNTATNSSVGVQDTSVKTPMPVSSREMSQAVRREYPFLDYSVHNVLRHANDAQKHGMEQTAFLDDFPLQQWITLHNTLEKFPVRQHKESVGFLYILAQTNSAELIKKIPLRTGSCFHAGPGRYGPPILAAIVNESSEAVQALLEAEARAHPPESLLHEVCKQHFGRREGLTKLSRDFIFSKQRNLISYIAEYGDAAVIDFFLSWDRSELESKDKQGWTPLSYAARGGHVDVIKRLLKMGAEIESTDGQGRTPLINAAIRGQDASVKFLIERGAKINASEKGGGTLLYHATNLGHEATVRLLLDNGDDVEAILLGGEKCLALAASNGHSVVVKLLLERGAKIESKNRHGQTPLSYAARNAETGGTTRLLLENGAEIESKDKSGRTPLSWAAMNSHTAACLKVLLEMGAEIESKDKSGRTPLSWAAMNPYAASCLKVLLEMGAEIESKDEDGRTPLSWAATYRSDRVEELLEKGAEIESKDEDGRTPLSWAVTYSSDRVKELLEKGAETESKDKSGRTPLSWAAAVMHSSNQVKELLEKGAEIESKDKSGRTPLSWAATNPHTAACLKVLLEKGAEIESKDEDGRTPLSWAVATYSSDQVKELLEKGAASE</sequence>
<dbReference type="Pfam" id="PF24883">
    <property type="entry name" value="NPHP3_N"/>
    <property type="match status" value="1"/>
</dbReference>
<dbReference type="InterPro" id="IPR050745">
    <property type="entry name" value="Multifunctional_regulatory"/>
</dbReference>
<dbReference type="SUPFAM" id="SSF53474">
    <property type="entry name" value="alpha/beta-Hydrolases"/>
    <property type="match status" value="1"/>
</dbReference>
<dbReference type="Gene3D" id="1.25.40.20">
    <property type="entry name" value="Ankyrin repeat-containing domain"/>
    <property type="match status" value="3"/>
</dbReference>
<keyword evidence="7" id="KW-1185">Reference proteome</keyword>
<accession>A0AAJ0HCK0</accession>
<evidence type="ECO:0000259" key="5">
    <source>
        <dbReference type="PROSITE" id="PS50837"/>
    </source>
</evidence>
<protein>
    <submittedName>
        <fullName evidence="6">Ankyrin repeat-containing domain protein</fullName>
    </submittedName>
</protein>
<dbReference type="InterPro" id="IPR007111">
    <property type="entry name" value="NACHT_NTPase"/>
</dbReference>
<name>A0AAJ0HCK0_9PEZI</name>
<organism evidence="6 7">
    <name type="scientific">Lasiosphaeria hispida</name>
    <dbReference type="NCBI Taxonomy" id="260671"/>
    <lineage>
        <taxon>Eukaryota</taxon>
        <taxon>Fungi</taxon>
        <taxon>Dikarya</taxon>
        <taxon>Ascomycota</taxon>
        <taxon>Pezizomycotina</taxon>
        <taxon>Sordariomycetes</taxon>
        <taxon>Sordariomycetidae</taxon>
        <taxon>Sordariales</taxon>
        <taxon>Lasiosphaeriaceae</taxon>
        <taxon>Lasiosphaeria</taxon>
    </lineage>
</organism>
<dbReference type="PRINTS" id="PR01415">
    <property type="entry name" value="ANKYRIN"/>
</dbReference>
<keyword evidence="2 3" id="KW-0040">ANK repeat</keyword>
<feature type="repeat" description="ANK" evidence="3">
    <location>
        <begin position="1060"/>
        <end position="1092"/>
    </location>
</feature>
<dbReference type="SUPFAM" id="SSF48403">
    <property type="entry name" value="Ankyrin repeat"/>
    <property type="match status" value="2"/>
</dbReference>
<dbReference type="GO" id="GO:0005634">
    <property type="term" value="C:nucleus"/>
    <property type="evidence" value="ECO:0007669"/>
    <property type="project" value="TreeGrafter"/>
</dbReference>
<evidence type="ECO:0000256" key="3">
    <source>
        <dbReference type="PROSITE-ProRule" id="PRU00023"/>
    </source>
</evidence>
<dbReference type="Gene3D" id="3.40.50.300">
    <property type="entry name" value="P-loop containing nucleotide triphosphate hydrolases"/>
    <property type="match status" value="1"/>
</dbReference>
<feature type="repeat" description="ANK" evidence="3">
    <location>
        <begin position="1260"/>
        <end position="1293"/>
    </location>
</feature>
<feature type="repeat" description="ANK" evidence="3">
    <location>
        <begin position="1392"/>
        <end position="1425"/>
    </location>
</feature>
<feature type="repeat" description="ANK" evidence="3">
    <location>
        <begin position="1226"/>
        <end position="1259"/>
    </location>
</feature>
<dbReference type="InterPro" id="IPR029058">
    <property type="entry name" value="AB_hydrolase_fold"/>
</dbReference>